<dbReference type="Gene3D" id="3.30.420.10">
    <property type="entry name" value="Ribonuclease H-like superfamily/Ribonuclease H"/>
    <property type="match status" value="1"/>
</dbReference>
<accession>A0AAQ3QXE4</accession>
<dbReference type="KEGG" id="puo:RZN69_06725"/>
<keyword evidence="2" id="KW-0378">Hydrolase</keyword>
<dbReference type="CDD" id="cd06127">
    <property type="entry name" value="DEDDh"/>
    <property type="match status" value="1"/>
</dbReference>
<keyword evidence="2" id="KW-0269">Exonuclease</keyword>
<dbReference type="InterPro" id="IPR012337">
    <property type="entry name" value="RNaseH-like_sf"/>
</dbReference>
<sequence>MICHAECFETMETDWTSLPIHVIDFEGSNDYGVIEYGIAVVQDAKVVECHSGVCEAEDEISQSDSWKHGLRRQDTEGQPNFAKHWELFNALRKRGPFAAHHASVENRLLKRSWPHPSASPSFYGSTDSVTSWGPWIDSRAIYQKVYPDLSEHKLGSLIETFQLQEQLDEMAMEHCPNRRCKYHCALYDALASAQLLIHLGNQGGFEDMTIEWLIEMSASTSVATELRQPKLL</sequence>
<dbReference type="RefSeq" id="WP_317835308.1">
    <property type="nucleotide sequence ID" value="NZ_CP136920.1"/>
</dbReference>
<evidence type="ECO:0000313" key="2">
    <source>
        <dbReference type="EMBL" id="WOO42780.1"/>
    </source>
</evidence>
<keyword evidence="2" id="KW-0540">Nuclease</keyword>
<evidence type="ECO:0000313" key="3">
    <source>
        <dbReference type="Proteomes" id="UP001304300"/>
    </source>
</evidence>
<dbReference type="GO" id="GO:0003676">
    <property type="term" value="F:nucleic acid binding"/>
    <property type="evidence" value="ECO:0007669"/>
    <property type="project" value="InterPro"/>
</dbReference>
<dbReference type="Proteomes" id="UP001304300">
    <property type="component" value="Chromosome"/>
</dbReference>
<protein>
    <submittedName>
        <fullName evidence="2">3'-5' exonuclease</fullName>
    </submittedName>
</protein>
<dbReference type="SUPFAM" id="SSF53098">
    <property type="entry name" value="Ribonuclease H-like"/>
    <property type="match status" value="1"/>
</dbReference>
<dbReference type="AlphaFoldDB" id="A0AAQ3QXE4"/>
<dbReference type="GO" id="GO:0004527">
    <property type="term" value="F:exonuclease activity"/>
    <property type="evidence" value="ECO:0007669"/>
    <property type="project" value="UniProtKB-KW"/>
</dbReference>
<keyword evidence="3" id="KW-1185">Reference proteome</keyword>
<dbReference type="GO" id="GO:0006259">
    <property type="term" value="P:DNA metabolic process"/>
    <property type="evidence" value="ECO:0007669"/>
    <property type="project" value="UniProtKB-ARBA"/>
</dbReference>
<proteinExistence type="predicted"/>
<dbReference type="InterPro" id="IPR036397">
    <property type="entry name" value="RNaseH_sf"/>
</dbReference>
<organism evidence="2 3">
    <name type="scientific">Rubellicoccus peritrichatus</name>
    <dbReference type="NCBI Taxonomy" id="3080537"/>
    <lineage>
        <taxon>Bacteria</taxon>
        <taxon>Pseudomonadati</taxon>
        <taxon>Verrucomicrobiota</taxon>
        <taxon>Opitutia</taxon>
        <taxon>Puniceicoccales</taxon>
        <taxon>Cerasicoccaceae</taxon>
        <taxon>Rubellicoccus</taxon>
    </lineage>
</organism>
<evidence type="ECO:0000259" key="1">
    <source>
        <dbReference type="SMART" id="SM00479"/>
    </source>
</evidence>
<gene>
    <name evidence="2" type="ORF">RZN69_06725</name>
</gene>
<name>A0AAQ3QXE4_9BACT</name>
<dbReference type="InterPro" id="IPR013520">
    <property type="entry name" value="Ribonucl_H"/>
</dbReference>
<reference evidence="2 3" key="1">
    <citation type="submission" date="2023-10" db="EMBL/GenBank/DDBJ databases">
        <title>Rubellicoccus peritrichatus gen. nov., sp. nov., isolated from an algae of coral reef tank.</title>
        <authorList>
            <person name="Luo J."/>
        </authorList>
    </citation>
    <scope>NUCLEOTIDE SEQUENCE [LARGE SCALE GENOMIC DNA]</scope>
    <source>
        <strain evidence="2 3">CR14</strain>
    </source>
</reference>
<feature type="domain" description="Exonuclease" evidence="1">
    <location>
        <begin position="19"/>
        <end position="205"/>
    </location>
</feature>
<dbReference type="SMART" id="SM00479">
    <property type="entry name" value="EXOIII"/>
    <property type="match status" value="1"/>
</dbReference>
<dbReference type="EMBL" id="CP136920">
    <property type="protein sequence ID" value="WOO42780.1"/>
    <property type="molecule type" value="Genomic_DNA"/>
</dbReference>